<dbReference type="PRINTS" id="PR00421">
    <property type="entry name" value="THIOREDOXIN"/>
</dbReference>
<comment type="similarity">
    <text evidence="1 8">Belongs to the thioredoxin family.</text>
</comment>
<evidence type="ECO:0000313" key="10">
    <source>
        <dbReference type="EMBL" id="MBE5038563.1"/>
    </source>
</evidence>
<dbReference type="RefSeq" id="WP_193502812.1">
    <property type="nucleotide sequence ID" value="NZ_JADCKC010000003.1"/>
</dbReference>
<dbReference type="InterPro" id="IPR005746">
    <property type="entry name" value="Thioredoxin"/>
</dbReference>
<feature type="domain" description="Thioredoxin" evidence="9">
    <location>
        <begin position="1"/>
        <end position="106"/>
    </location>
</feature>
<organism evidence="10 11">
    <name type="scientific">Gemmiger gallinarum</name>
    <dbReference type="NCBI Taxonomy" id="2779354"/>
    <lineage>
        <taxon>Bacteria</taxon>
        <taxon>Bacillati</taxon>
        <taxon>Bacillota</taxon>
        <taxon>Clostridia</taxon>
        <taxon>Eubacteriales</taxon>
        <taxon>Gemmiger</taxon>
    </lineage>
</organism>
<dbReference type="Pfam" id="PF00085">
    <property type="entry name" value="Thioredoxin"/>
    <property type="match status" value="1"/>
</dbReference>
<evidence type="ECO:0000256" key="5">
    <source>
        <dbReference type="ARBA" id="ARBA00023157"/>
    </source>
</evidence>
<evidence type="ECO:0000256" key="7">
    <source>
        <dbReference type="NCBIfam" id="TIGR01068"/>
    </source>
</evidence>
<dbReference type="InterPro" id="IPR017937">
    <property type="entry name" value="Thioredoxin_CS"/>
</dbReference>
<dbReference type="PANTHER" id="PTHR45663:SF11">
    <property type="entry name" value="GEO12009P1"/>
    <property type="match status" value="1"/>
</dbReference>
<gene>
    <name evidence="10" type="primary">trxA</name>
    <name evidence="10" type="ORF">INF35_12265</name>
</gene>
<dbReference type="Gene3D" id="3.40.30.10">
    <property type="entry name" value="Glutaredoxin"/>
    <property type="match status" value="1"/>
</dbReference>
<name>A0ABR9R643_9FIRM</name>
<comment type="caution">
    <text evidence="10">The sequence shown here is derived from an EMBL/GenBank/DDBJ whole genome shotgun (WGS) entry which is preliminary data.</text>
</comment>
<dbReference type="PANTHER" id="PTHR45663">
    <property type="entry name" value="GEO12009P1"/>
    <property type="match status" value="1"/>
</dbReference>
<evidence type="ECO:0000256" key="4">
    <source>
        <dbReference type="ARBA" id="ARBA00022982"/>
    </source>
</evidence>
<dbReference type="PIRSF" id="PIRSF000077">
    <property type="entry name" value="Thioredoxin"/>
    <property type="match status" value="1"/>
</dbReference>
<dbReference type="InterPro" id="IPR036249">
    <property type="entry name" value="Thioredoxin-like_sf"/>
</dbReference>
<evidence type="ECO:0000256" key="3">
    <source>
        <dbReference type="ARBA" id="ARBA00022448"/>
    </source>
</evidence>
<keyword evidence="5" id="KW-1015">Disulfide bond</keyword>
<evidence type="ECO:0000313" key="11">
    <source>
        <dbReference type="Proteomes" id="UP000768567"/>
    </source>
</evidence>
<evidence type="ECO:0000256" key="8">
    <source>
        <dbReference type="PIRNR" id="PIRNR000077"/>
    </source>
</evidence>
<keyword evidence="3" id="KW-0813">Transport</keyword>
<dbReference type="NCBIfam" id="TIGR01068">
    <property type="entry name" value="thioredoxin"/>
    <property type="match status" value="1"/>
</dbReference>
<protein>
    <recommendedName>
        <fullName evidence="2 7">Thioredoxin</fullName>
    </recommendedName>
</protein>
<dbReference type="PROSITE" id="PS51352">
    <property type="entry name" value="THIOREDOXIN_2"/>
    <property type="match status" value="1"/>
</dbReference>
<evidence type="ECO:0000259" key="9">
    <source>
        <dbReference type="PROSITE" id="PS51352"/>
    </source>
</evidence>
<reference evidence="10 11" key="1">
    <citation type="submission" date="2020-10" db="EMBL/GenBank/DDBJ databases">
        <title>ChiBAC.</title>
        <authorList>
            <person name="Zenner C."/>
            <person name="Hitch T.C.A."/>
            <person name="Clavel T."/>
        </authorList>
    </citation>
    <scope>NUCLEOTIDE SEQUENCE [LARGE SCALE GENOMIC DNA]</scope>
    <source>
        <strain evidence="10 11">DSM 109015</strain>
    </source>
</reference>
<evidence type="ECO:0000256" key="2">
    <source>
        <dbReference type="ARBA" id="ARBA00020570"/>
    </source>
</evidence>
<keyword evidence="4" id="KW-0249">Electron transport</keyword>
<dbReference type="InterPro" id="IPR013766">
    <property type="entry name" value="Thioredoxin_domain"/>
</dbReference>
<dbReference type="CDD" id="cd02947">
    <property type="entry name" value="TRX_family"/>
    <property type="match status" value="1"/>
</dbReference>
<dbReference type="PROSITE" id="PS00194">
    <property type="entry name" value="THIOREDOXIN_1"/>
    <property type="match status" value="1"/>
</dbReference>
<accession>A0ABR9R643</accession>
<dbReference type="EMBL" id="JADCKC010000003">
    <property type="protein sequence ID" value="MBE5038563.1"/>
    <property type="molecule type" value="Genomic_DNA"/>
</dbReference>
<sequence>MAVLTVTKQNFEAEVLGSDKPVLLDFWAGWCGPCRMMSPVVDEIAESESAIKVGKVNVDNEPELAARFAVQSIPTLIVFKGGRAVTQSLGAKPKAAVMQLLHQAGAL</sequence>
<evidence type="ECO:0000256" key="1">
    <source>
        <dbReference type="ARBA" id="ARBA00008987"/>
    </source>
</evidence>
<proteinExistence type="inferred from homology"/>
<dbReference type="SUPFAM" id="SSF52833">
    <property type="entry name" value="Thioredoxin-like"/>
    <property type="match status" value="1"/>
</dbReference>
<keyword evidence="6" id="KW-0676">Redox-active center</keyword>
<keyword evidence="11" id="KW-1185">Reference proteome</keyword>
<dbReference type="Proteomes" id="UP000768567">
    <property type="component" value="Unassembled WGS sequence"/>
</dbReference>
<evidence type="ECO:0000256" key="6">
    <source>
        <dbReference type="ARBA" id="ARBA00023284"/>
    </source>
</evidence>